<dbReference type="Pfam" id="PF13087">
    <property type="entry name" value="AAA_12"/>
    <property type="match status" value="1"/>
</dbReference>
<dbReference type="GO" id="GO:0003968">
    <property type="term" value="F:RNA-directed RNA polymerase activity"/>
    <property type="evidence" value="ECO:0007669"/>
    <property type="project" value="UniProtKB-KW"/>
</dbReference>
<organism evidence="9 10">
    <name type="scientific">Aspergillus arachidicola</name>
    <dbReference type="NCBI Taxonomy" id="656916"/>
    <lineage>
        <taxon>Eukaryota</taxon>
        <taxon>Fungi</taxon>
        <taxon>Dikarya</taxon>
        <taxon>Ascomycota</taxon>
        <taxon>Pezizomycotina</taxon>
        <taxon>Eurotiomycetes</taxon>
        <taxon>Eurotiomycetidae</taxon>
        <taxon>Eurotiales</taxon>
        <taxon>Aspergillaceae</taxon>
        <taxon>Aspergillus</taxon>
        <taxon>Aspergillus subgen. Circumdati</taxon>
    </lineage>
</organism>
<dbReference type="GO" id="GO:0030422">
    <property type="term" value="P:siRNA processing"/>
    <property type="evidence" value="ECO:0007669"/>
    <property type="project" value="TreeGrafter"/>
</dbReference>
<evidence type="ECO:0000256" key="4">
    <source>
        <dbReference type="ARBA" id="ARBA00022806"/>
    </source>
</evidence>
<dbReference type="CDD" id="cd18808">
    <property type="entry name" value="SF1_C_Upf1"/>
    <property type="match status" value="1"/>
</dbReference>
<proteinExistence type="inferred from homology"/>
<feature type="domain" description="DNA2/NAM7 helicase-like C-terminal" evidence="8">
    <location>
        <begin position="1420"/>
        <end position="1619"/>
    </location>
</feature>
<keyword evidence="2" id="KW-0547">Nucleotide-binding</keyword>
<keyword evidence="5" id="KW-0067">ATP-binding</keyword>
<dbReference type="Pfam" id="PF13086">
    <property type="entry name" value="AAA_11"/>
    <property type="match status" value="2"/>
</dbReference>
<dbReference type="GO" id="GO:0003723">
    <property type="term" value="F:RNA binding"/>
    <property type="evidence" value="ECO:0007669"/>
    <property type="project" value="UniProtKB-KW"/>
</dbReference>
<dbReference type="InterPro" id="IPR007855">
    <property type="entry name" value="RDRP"/>
</dbReference>
<sequence length="1675" mass="187940">MAPEKLSSFSYILQSEFLSNDTVRSYRIPEIPKHRGTGWMKTLDLISDAETRKLELRFSKVDSNRAITSQPLEHLIHFSFAGFRLGELKDGKWQSCTARETANYLVRLLKEGITLNGVLYSFYGHSSSQLRSRACYLLRGSKKEVAELVESLGDFSGIKTVAKKAKRIGLLFSSCHALMTVPDETYEVVDDIELSGYNFTDGCGLVGAKTARTLSRKLSIISRNTRYHPAVYQIRFKGYKGVVMLEPEMPPQYWFQFRRSMRKFSGIRDRSFAVVEYSKPYTYGYLNDEIVLLLHTLGVSANVFLKKQKEHFQRLQESVTEPTVAFSFLCSLNQFDLAEKLVLHGIERVSGALRSLVADEYKKMLNKREDQKCRILVPESRLVFGVCDPRGVLEEGECFLRVTDDMNGGRPRTIVGCEVVVTRNPCLHPGDLRKLKAVNRPELSHLRDCIVFAVKGERPAADQMSGGDLDGDTFSEAARYPPGREPLSVEEITVDHRIEYFARYTSISLGRTKKLFLAWAVLKGAFSVECQEINRLHSLCVDGNRIKIPDRLMNVPSPRKEVEDSFILNVLHREAEKESLQKLATRRIWSRFNSSDVVETILCQPRLCSEFRLVVLAYDWCRKKGKAQFWEFLPYFNISALTAEQRHWLLKELPPTTEYPGLVMNGLHSSDILHPHELVPFHLDYPGMRWKRIFSTEDRLANLFEILGKSFPQFHRKLLVLQIQERLSVAIYIPQPIEMETEAQVGVGVRVFAFPHTQEQSNVGGRIHSTSTGYRLYYDHTTFQLFNLQRANTFIWAGQPGNDDSSYRRVRGFANRARERQKTVVAGENHDCVISIALDRFSREVKTQIGQVRRNGVSAAELYVISNTDLESSQTLDRSLASIDTLETKPLFEKLPPPFTVARISTADWSSEPGEVRTLIEGGDLSQLDKASLQRRIVSILQFCFENGEVDFTGKIYQHYLGAPHAVAAWLAPEELLHGLAQGLIYTPGNVIFFAKLSPWEETLPSHLRQLLKAQIPHLLRSALRAANTIGGFAVGTLRTILHEADSMPLASLRDLVEQACLLLGSPEQMLDICLEGLDGASELLLNESSPAREYFTRSVFGVALDHSEEASEATAPHHDLWEFQPVSLSLNPPVLTSHRRIDAPQLERLAAGDHVRFELARYPDNMFFVELPTFDALVESAQQGLVTFRYALVALVEKKHDSCVLYPLLVENKSPPEYLPLGPMYDSREDLNECQNRAVAAALTSRLSCIWGPPGTGKTQTVAIILLELLHRRPEERILVTAPTHNAVDNILKRYLSIAGLTGTKPLRVSTNIRKVAFDLMQYACDAMDRREFNFDPAARRRVLERIQQSRLIFTTCAGAGLGLLRNEQFHTVVIDESSQQTEPMSLIPLVKGSQQAILVGDHVQLRATVRNHAKAMGLEVSLFERLYTGGDTANNALSKVMLDRQYRMHPQICEFPSTEFYNGRLQAAASCQDNLLPPSNFPWPRLPSAGGGQVRCVFVPCLLEEDIGHRSKANAGQAQLCQRVYQLLTGSHSGTGAATLPIAILTPYTRQVKTLQASLPTSAIISTVDGFQGQEADVIIFVTVRCNSHGDIGFLSDLRRLNVVLTRARAGLIVIGCPRTLTGGASSAPLNADLEWEMGLGGNKPNGHSLSVDQDSGPVWKRLVKSLVSVEIS</sequence>
<dbReference type="PANTHER" id="PTHR23079">
    <property type="entry name" value="RNA-DEPENDENT RNA POLYMERASE"/>
    <property type="match status" value="1"/>
</dbReference>
<feature type="domain" description="DNA2/NAM7 helicase helicase" evidence="7">
    <location>
        <begin position="1345"/>
        <end position="1411"/>
    </location>
</feature>
<dbReference type="SUPFAM" id="SSF52540">
    <property type="entry name" value="P-loop containing nucleoside triphosphate hydrolases"/>
    <property type="match status" value="1"/>
</dbReference>
<dbReference type="InterPro" id="IPR041677">
    <property type="entry name" value="DNA2/NAM7_AAA_11"/>
</dbReference>
<keyword evidence="3" id="KW-0378">Hydrolase</keyword>
<dbReference type="EMBL" id="NEXV01000376">
    <property type="protein sequence ID" value="PIG84689.1"/>
    <property type="molecule type" value="Genomic_DNA"/>
</dbReference>
<evidence type="ECO:0000259" key="7">
    <source>
        <dbReference type="Pfam" id="PF13086"/>
    </source>
</evidence>
<evidence type="ECO:0000256" key="1">
    <source>
        <dbReference type="ARBA" id="ARBA00007913"/>
    </source>
</evidence>
<accession>A0A2G7FVT3</accession>
<keyword evidence="4" id="KW-0347">Helicase</keyword>
<dbReference type="InterPro" id="IPR041679">
    <property type="entry name" value="DNA2/NAM7-like_C"/>
</dbReference>
<protein>
    <submittedName>
        <fullName evidence="9">Uncharacterized protein</fullName>
    </submittedName>
</protein>
<dbReference type="GO" id="GO:0005694">
    <property type="term" value="C:chromosome"/>
    <property type="evidence" value="ECO:0007669"/>
    <property type="project" value="UniProtKB-ARBA"/>
</dbReference>
<dbReference type="Gene3D" id="3.40.50.300">
    <property type="entry name" value="P-loop containing nucleotide triphosphate hydrolases"/>
    <property type="match status" value="2"/>
</dbReference>
<evidence type="ECO:0000256" key="5">
    <source>
        <dbReference type="ARBA" id="ARBA00022840"/>
    </source>
</evidence>
<evidence type="ECO:0000256" key="2">
    <source>
        <dbReference type="ARBA" id="ARBA00022741"/>
    </source>
</evidence>
<dbReference type="STRING" id="656916.A0A2G7FVT3"/>
<dbReference type="InterPro" id="IPR027417">
    <property type="entry name" value="P-loop_NTPase"/>
</dbReference>
<evidence type="ECO:0000313" key="9">
    <source>
        <dbReference type="EMBL" id="PIG84689.1"/>
    </source>
</evidence>
<evidence type="ECO:0000313" key="10">
    <source>
        <dbReference type="Proteomes" id="UP000231358"/>
    </source>
</evidence>
<dbReference type="Proteomes" id="UP000231358">
    <property type="component" value="Unassembled WGS sequence"/>
</dbReference>
<dbReference type="GO" id="GO:0005524">
    <property type="term" value="F:ATP binding"/>
    <property type="evidence" value="ECO:0007669"/>
    <property type="project" value="UniProtKB-KW"/>
</dbReference>
<dbReference type="GO" id="GO:0016787">
    <property type="term" value="F:hydrolase activity"/>
    <property type="evidence" value="ECO:0007669"/>
    <property type="project" value="UniProtKB-KW"/>
</dbReference>
<dbReference type="PANTHER" id="PTHR23079:SF55">
    <property type="entry name" value="RNA-DIRECTED RNA POLYMERASE"/>
    <property type="match status" value="1"/>
</dbReference>
<dbReference type="FunFam" id="3.40.50.300:FF:000326">
    <property type="entry name" value="P-loop containing nucleoside triphosphate hydrolase"/>
    <property type="match status" value="1"/>
</dbReference>
<feature type="domain" description="DNA2/NAM7 helicase helicase" evidence="7">
    <location>
        <begin position="1232"/>
        <end position="1299"/>
    </location>
</feature>
<gene>
    <name evidence="9" type="ORF">AARAC_002033</name>
</gene>
<reference evidence="9 10" key="1">
    <citation type="submission" date="2017-05" db="EMBL/GenBank/DDBJ databases">
        <title>Genome sequence for an aflatoxigenic pathogen of Argentinian peanut, Aspergillus arachidicola.</title>
        <authorList>
            <person name="Moore G."/>
            <person name="Beltz S.B."/>
            <person name="Mack B.M."/>
        </authorList>
    </citation>
    <scope>NUCLEOTIDE SEQUENCE [LARGE SCALE GENOMIC DNA]</scope>
    <source>
        <strain evidence="9 10">CBS 117610</strain>
    </source>
</reference>
<comment type="similarity">
    <text evidence="1">Belongs to the DNA2/NAM7 helicase family.</text>
</comment>
<keyword evidence="10" id="KW-1185">Reference proteome</keyword>
<evidence type="ECO:0000256" key="3">
    <source>
        <dbReference type="ARBA" id="ARBA00022801"/>
    </source>
</evidence>
<evidence type="ECO:0000259" key="6">
    <source>
        <dbReference type="Pfam" id="PF05183"/>
    </source>
</evidence>
<feature type="domain" description="RDRP core" evidence="6">
    <location>
        <begin position="101"/>
        <end position="549"/>
    </location>
</feature>
<dbReference type="GO" id="GO:0031380">
    <property type="term" value="C:nuclear RNA-directed RNA polymerase complex"/>
    <property type="evidence" value="ECO:0007669"/>
    <property type="project" value="TreeGrafter"/>
</dbReference>
<dbReference type="InterPro" id="IPR057596">
    <property type="entry name" value="RDRP_core"/>
</dbReference>
<dbReference type="GO" id="GO:0004386">
    <property type="term" value="F:helicase activity"/>
    <property type="evidence" value="ECO:0007669"/>
    <property type="project" value="UniProtKB-KW"/>
</dbReference>
<comment type="caution">
    <text evidence="9">The sequence shown here is derived from an EMBL/GenBank/DDBJ whole genome shotgun (WGS) entry which is preliminary data.</text>
</comment>
<dbReference type="Pfam" id="PF05183">
    <property type="entry name" value="RdRP"/>
    <property type="match status" value="1"/>
</dbReference>
<name>A0A2G7FVT3_9EURO</name>
<dbReference type="InterPro" id="IPR047187">
    <property type="entry name" value="SF1_C_Upf1"/>
</dbReference>
<evidence type="ECO:0000259" key="8">
    <source>
        <dbReference type="Pfam" id="PF13087"/>
    </source>
</evidence>